<keyword evidence="10" id="KW-1185">Reference proteome</keyword>
<dbReference type="InterPro" id="IPR002155">
    <property type="entry name" value="Thiolase"/>
</dbReference>
<dbReference type="CDD" id="cd00751">
    <property type="entry name" value="thiolase"/>
    <property type="match status" value="1"/>
</dbReference>
<comment type="caution">
    <text evidence="9">The sequence shown here is derived from an EMBL/GenBank/DDBJ whole genome shotgun (WGS) entry which is preliminary data.</text>
</comment>
<evidence type="ECO:0000313" key="9">
    <source>
        <dbReference type="EMBL" id="MDR7325120.1"/>
    </source>
</evidence>
<dbReference type="InterPro" id="IPR050215">
    <property type="entry name" value="Thiolase-like_sf_Thiolase"/>
</dbReference>
<evidence type="ECO:0000256" key="4">
    <source>
        <dbReference type="ARBA" id="ARBA00024073"/>
    </source>
</evidence>
<feature type="domain" description="Thiolase C-terminal" evidence="8">
    <location>
        <begin position="268"/>
        <end position="389"/>
    </location>
</feature>
<dbReference type="GO" id="GO:0005737">
    <property type="term" value="C:cytoplasm"/>
    <property type="evidence" value="ECO:0007669"/>
    <property type="project" value="UniProtKB-ARBA"/>
</dbReference>
<evidence type="ECO:0000259" key="7">
    <source>
        <dbReference type="Pfam" id="PF00108"/>
    </source>
</evidence>
<dbReference type="AlphaFoldDB" id="A0AAE4CUG6"/>
<dbReference type="NCBIfam" id="TIGR01930">
    <property type="entry name" value="AcCoA-C-Actrans"/>
    <property type="match status" value="1"/>
</dbReference>
<dbReference type="GO" id="GO:0006635">
    <property type="term" value="P:fatty acid beta-oxidation"/>
    <property type="evidence" value="ECO:0007669"/>
    <property type="project" value="TreeGrafter"/>
</dbReference>
<dbReference type="Gene3D" id="3.40.47.10">
    <property type="match status" value="1"/>
</dbReference>
<dbReference type="EC" id="2.3.1.16" evidence="4"/>
<dbReference type="EMBL" id="JAVDYC010000001">
    <property type="protein sequence ID" value="MDR7325120.1"/>
    <property type="molecule type" value="Genomic_DNA"/>
</dbReference>
<comment type="similarity">
    <text evidence="1 6">Belongs to the thiolase-like superfamily. Thiolase family.</text>
</comment>
<evidence type="ECO:0000259" key="8">
    <source>
        <dbReference type="Pfam" id="PF02803"/>
    </source>
</evidence>
<dbReference type="SUPFAM" id="SSF53901">
    <property type="entry name" value="Thiolase-like"/>
    <property type="match status" value="2"/>
</dbReference>
<dbReference type="Pfam" id="PF00108">
    <property type="entry name" value="Thiolase_N"/>
    <property type="match status" value="1"/>
</dbReference>
<dbReference type="GO" id="GO:0010124">
    <property type="term" value="P:phenylacetate catabolic process"/>
    <property type="evidence" value="ECO:0007669"/>
    <property type="project" value="TreeGrafter"/>
</dbReference>
<reference evidence="9 10" key="1">
    <citation type="submission" date="2023-07" db="EMBL/GenBank/DDBJ databases">
        <title>Sequencing the genomes of 1000 actinobacteria strains.</title>
        <authorList>
            <person name="Klenk H.-P."/>
        </authorList>
    </citation>
    <scope>NUCLEOTIDE SEQUENCE [LARGE SCALE GENOMIC DNA]</scope>
    <source>
        <strain evidence="9 10">DSM 44711</strain>
    </source>
</reference>
<evidence type="ECO:0000256" key="3">
    <source>
        <dbReference type="ARBA" id="ARBA00023315"/>
    </source>
</evidence>
<dbReference type="PROSITE" id="PS00099">
    <property type="entry name" value="THIOLASE_3"/>
    <property type="match status" value="1"/>
</dbReference>
<name>A0AAE4CUG6_9ACTN</name>
<dbReference type="InterPro" id="IPR020616">
    <property type="entry name" value="Thiolase_N"/>
</dbReference>
<gene>
    <name evidence="9" type="ORF">J2S44_005370</name>
</gene>
<organism evidence="9 10">
    <name type="scientific">Catenuloplanes niger</name>
    <dbReference type="NCBI Taxonomy" id="587534"/>
    <lineage>
        <taxon>Bacteria</taxon>
        <taxon>Bacillati</taxon>
        <taxon>Actinomycetota</taxon>
        <taxon>Actinomycetes</taxon>
        <taxon>Micromonosporales</taxon>
        <taxon>Micromonosporaceae</taxon>
        <taxon>Catenuloplanes</taxon>
    </lineage>
</organism>
<protein>
    <recommendedName>
        <fullName evidence="4">acetyl-CoA C-acyltransferase</fullName>
        <ecNumber evidence="4">2.3.1.16</ecNumber>
    </recommendedName>
</protein>
<evidence type="ECO:0000256" key="5">
    <source>
        <dbReference type="PIRSR" id="PIRSR000429-1"/>
    </source>
</evidence>
<evidence type="ECO:0000313" key="10">
    <source>
        <dbReference type="Proteomes" id="UP001183629"/>
    </source>
</evidence>
<dbReference type="RefSeq" id="WP_310419558.1">
    <property type="nucleotide sequence ID" value="NZ_JAVDYC010000001.1"/>
</dbReference>
<keyword evidence="3 6" id="KW-0012">Acyltransferase</keyword>
<dbReference type="InterPro" id="IPR020610">
    <property type="entry name" value="Thiolase_AS"/>
</dbReference>
<keyword evidence="2 6" id="KW-0808">Transferase</keyword>
<dbReference type="PANTHER" id="PTHR43853:SF2">
    <property type="entry name" value="3-OXOADIPYL-COA_3-OXO-5,6-DEHYDROSUBERYL-COA THIOLASE"/>
    <property type="match status" value="1"/>
</dbReference>
<dbReference type="GO" id="GO:0003988">
    <property type="term" value="F:acetyl-CoA C-acyltransferase activity"/>
    <property type="evidence" value="ECO:0007669"/>
    <property type="project" value="UniProtKB-EC"/>
</dbReference>
<feature type="active site" description="Acyl-thioester intermediate" evidence="5">
    <location>
        <position position="94"/>
    </location>
</feature>
<accession>A0AAE4CUG6</accession>
<dbReference type="Proteomes" id="UP001183629">
    <property type="component" value="Unassembled WGS sequence"/>
</dbReference>
<feature type="active site" description="Proton acceptor" evidence="5">
    <location>
        <position position="377"/>
    </location>
</feature>
<feature type="domain" description="Thiolase N-terminal" evidence="7">
    <location>
        <begin position="8"/>
        <end position="258"/>
    </location>
</feature>
<evidence type="ECO:0000256" key="1">
    <source>
        <dbReference type="ARBA" id="ARBA00010982"/>
    </source>
</evidence>
<sequence>MPRQVRDVVFVDGVRTPFGKAGGMYADTRADDLVIRCIRELMARNPQLPPDRVEEVAIAATTQIGDQGLTIGRTAALLAGLPKSTPGFSIDRMCAGAMTAVTSVAGGIAMGAYDVAIAGGVEHMGRHPMGEGVDPNPRILAEKLVDPSALVMGSTAENLHDRAPQITKERADAFALASQIKTAKAYANGKLQPDLVTMAVRDPATGWGLASTDEAPRETSLEKLATLKTPFRPHGKVTAGNAAGLNDGATAGLIAAEDVARELGLPVAMRLVSYAYVGVEPEVMGVGPIPATEKALRKAGLGIEDIGLFELNEAFAVQVLAFLDHFGIADDDPRVNPWGGAISVGHPLASSGVRLMTQLARQFAENPQVRYGITAMCIGIGMGGSVIWENPAWEGEK</sequence>
<dbReference type="PROSITE" id="PS00737">
    <property type="entry name" value="THIOLASE_2"/>
    <property type="match status" value="1"/>
</dbReference>
<dbReference type="InterPro" id="IPR016039">
    <property type="entry name" value="Thiolase-like"/>
</dbReference>
<evidence type="ECO:0000256" key="6">
    <source>
        <dbReference type="RuleBase" id="RU003557"/>
    </source>
</evidence>
<dbReference type="PANTHER" id="PTHR43853">
    <property type="entry name" value="3-KETOACYL-COA THIOLASE, PEROXISOMAL"/>
    <property type="match status" value="1"/>
</dbReference>
<proteinExistence type="inferred from homology"/>
<feature type="active site" description="Proton acceptor" evidence="5">
    <location>
        <position position="346"/>
    </location>
</feature>
<dbReference type="Pfam" id="PF02803">
    <property type="entry name" value="Thiolase_C"/>
    <property type="match status" value="1"/>
</dbReference>
<dbReference type="InterPro" id="IPR020613">
    <property type="entry name" value="Thiolase_CS"/>
</dbReference>
<dbReference type="PIRSF" id="PIRSF000429">
    <property type="entry name" value="Ac-CoA_Ac_transf"/>
    <property type="match status" value="1"/>
</dbReference>
<evidence type="ECO:0000256" key="2">
    <source>
        <dbReference type="ARBA" id="ARBA00022679"/>
    </source>
</evidence>
<dbReference type="InterPro" id="IPR020617">
    <property type="entry name" value="Thiolase_C"/>
</dbReference>